<gene>
    <name evidence="4" type="ORF">ACEZDB_10350</name>
</gene>
<keyword evidence="2" id="KW-1133">Transmembrane helix</keyword>
<evidence type="ECO:0000256" key="1">
    <source>
        <dbReference type="SAM" id="MobiDB-lite"/>
    </source>
</evidence>
<proteinExistence type="predicted"/>
<sequence length="240" mass="23525">MLTPPGLKGKQYRVTGTAYPRLARPNHRRRLILLAITGVTVLAVLGWGTSQLLDVFGGKKSTAAAGCGTKVAAHGDSVPSGAASASASPSAGSSAAAGTKAGAGAGASAGAGAALAVVPKPTGITVNVYNATDRAGLAGQTAAELKKRGFTIGKIGNAPTALQHKVLGTAQVTGNSAAAKLMTVVGTEVTGAKPVTDLRKDTTVDLILGNGFTTLATPAQAAQALALATRPTATPSPAHC</sequence>
<evidence type="ECO:0000256" key="2">
    <source>
        <dbReference type="SAM" id="Phobius"/>
    </source>
</evidence>
<keyword evidence="2" id="KW-0812">Transmembrane</keyword>
<evidence type="ECO:0000259" key="3">
    <source>
        <dbReference type="Pfam" id="PF13399"/>
    </source>
</evidence>
<protein>
    <submittedName>
        <fullName evidence="4">LytR C-terminal domain-containing protein</fullName>
    </submittedName>
</protein>
<keyword evidence="2" id="KW-0472">Membrane</keyword>
<evidence type="ECO:0000313" key="5">
    <source>
        <dbReference type="Proteomes" id="UP001592530"/>
    </source>
</evidence>
<accession>A0ABV6WYE3</accession>
<organism evidence="4 5">
    <name type="scientific">Streptacidiphilus alkalitolerans</name>
    <dbReference type="NCBI Taxonomy" id="3342712"/>
    <lineage>
        <taxon>Bacteria</taxon>
        <taxon>Bacillati</taxon>
        <taxon>Actinomycetota</taxon>
        <taxon>Actinomycetes</taxon>
        <taxon>Kitasatosporales</taxon>
        <taxon>Streptomycetaceae</taxon>
        <taxon>Streptacidiphilus</taxon>
    </lineage>
</organism>
<evidence type="ECO:0000313" key="4">
    <source>
        <dbReference type="EMBL" id="MFC1431052.1"/>
    </source>
</evidence>
<feature type="compositionally biased region" description="Low complexity" evidence="1">
    <location>
        <begin position="80"/>
        <end position="99"/>
    </location>
</feature>
<feature type="domain" description="LytR/CpsA/Psr regulator C-terminal" evidence="3">
    <location>
        <begin position="124"/>
        <end position="212"/>
    </location>
</feature>
<dbReference type="Gene3D" id="3.30.70.2390">
    <property type="match status" value="1"/>
</dbReference>
<name>A0ABV6WYE3_9ACTN</name>
<dbReference type="Pfam" id="PF13399">
    <property type="entry name" value="LytR_C"/>
    <property type="match status" value="1"/>
</dbReference>
<comment type="caution">
    <text evidence="4">The sequence shown here is derived from an EMBL/GenBank/DDBJ whole genome shotgun (WGS) entry which is preliminary data.</text>
</comment>
<reference evidence="4 5" key="1">
    <citation type="submission" date="2024-09" db="EMBL/GenBank/DDBJ databases">
        <authorList>
            <person name="Lee S.D."/>
        </authorList>
    </citation>
    <scope>NUCLEOTIDE SEQUENCE [LARGE SCALE GENOMIC DNA]</scope>
    <source>
        <strain evidence="4 5">N1-3</strain>
    </source>
</reference>
<dbReference type="InterPro" id="IPR027381">
    <property type="entry name" value="LytR/CpsA/Psr_C"/>
</dbReference>
<feature type="transmembrane region" description="Helical" evidence="2">
    <location>
        <begin position="31"/>
        <end position="49"/>
    </location>
</feature>
<dbReference type="RefSeq" id="WP_380551216.1">
    <property type="nucleotide sequence ID" value="NZ_JBHEZY010000003.1"/>
</dbReference>
<feature type="region of interest" description="Disordered" evidence="1">
    <location>
        <begin position="78"/>
        <end position="99"/>
    </location>
</feature>
<dbReference type="Proteomes" id="UP001592530">
    <property type="component" value="Unassembled WGS sequence"/>
</dbReference>
<dbReference type="EMBL" id="JBHEZY010000003">
    <property type="protein sequence ID" value="MFC1431052.1"/>
    <property type="molecule type" value="Genomic_DNA"/>
</dbReference>